<dbReference type="RefSeq" id="WP_132226288.1">
    <property type="nucleotide sequence ID" value="NZ_JANKBF010000006.1"/>
</dbReference>
<dbReference type="GO" id="GO:0009036">
    <property type="term" value="F:type II site-specific deoxyribonuclease activity"/>
    <property type="evidence" value="ECO:0007669"/>
    <property type="project" value="InterPro"/>
</dbReference>
<sequence>MAYLSFISDEDLLQCIAELHNTYEQCQRAFTTADFYKNKVDPIKFQFDMAFNGINDNDYIKAEITRQVDKTISNAIGDFHQRLLGCIDGLNDLGVGNGCDLVNDQKTIFAGLKNKHNTMNSSSSEATIQKLIHFAEEYPNATCYWIQIIAKRSIDELWEGSFNGKHYAHPRVRKISADRFYALVTGIPDAFYHLCAVLPQATKDYLDSLNNNSQGKTESASVYSELNTKAQQNGKTLIEQIMADNFETYTGFNQ</sequence>
<organism evidence="1 2">
    <name type="scientific">Longibaculum muris</name>
    <dbReference type="NCBI Taxonomy" id="1796628"/>
    <lineage>
        <taxon>Bacteria</taxon>
        <taxon>Bacillati</taxon>
        <taxon>Bacillota</taxon>
        <taxon>Erysipelotrichia</taxon>
        <taxon>Erysipelotrichales</taxon>
        <taxon>Coprobacillaceae</taxon>
        <taxon>Longibaculum</taxon>
    </lineage>
</organism>
<dbReference type="EMBL" id="SMCQ01000004">
    <property type="protein sequence ID" value="TCW01271.1"/>
    <property type="molecule type" value="Genomic_DNA"/>
</dbReference>
<gene>
    <name evidence="1" type="ORF">EDD60_10488</name>
</gene>
<dbReference type="AlphaFoldDB" id="A0A4V2W5T1"/>
<dbReference type="GeneID" id="98914783"/>
<dbReference type="Proteomes" id="UP000295515">
    <property type="component" value="Unassembled WGS sequence"/>
</dbReference>
<accession>A0A4V2W5T1</accession>
<evidence type="ECO:0000313" key="2">
    <source>
        <dbReference type="Proteomes" id="UP000295515"/>
    </source>
</evidence>
<dbReference type="GO" id="GO:0009307">
    <property type="term" value="P:DNA restriction-modification system"/>
    <property type="evidence" value="ECO:0007669"/>
    <property type="project" value="InterPro"/>
</dbReference>
<reference evidence="1 2" key="1">
    <citation type="submission" date="2019-03" db="EMBL/GenBank/DDBJ databases">
        <title>Genomic Encyclopedia of Type Strains, Phase IV (KMG-IV): sequencing the most valuable type-strain genomes for metagenomic binning, comparative biology and taxonomic classification.</title>
        <authorList>
            <person name="Goeker M."/>
        </authorList>
    </citation>
    <scope>NUCLEOTIDE SEQUENCE [LARGE SCALE GENOMIC DNA]</scope>
    <source>
        <strain evidence="1 2">DSM 29487</strain>
    </source>
</reference>
<name>A0A4V2W5T1_9FIRM</name>
<evidence type="ECO:0000313" key="1">
    <source>
        <dbReference type="EMBL" id="TCW01271.1"/>
    </source>
</evidence>
<dbReference type="Pfam" id="PF09553">
    <property type="entry name" value="RE_Eco47II"/>
    <property type="match status" value="1"/>
</dbReference>
<comment type="caution">
    <text evidence="1">The sequence shown here is derived from an EMBL/GenBank/DDBJ whole genome shotgun (WGS) entry which is preliminary data.</text>
</comment>
<protein>
    <submittedName>
        <fullName evidence="1">Eco47II restriction endonuclease</fullName>
    </submittedName>
</protein>
<dbReference type="GO" id="GO:0003677">
    <property type="term" value="F:DNA binding"/>
    <property type="evidence" value="ECO:0007669"/>
    <property type="project" value="InterPro"/>
</dbReference>
<dbReference type="InterPro" id="IPR019057">
    <property type="entry name" value="Restrct_endonuc_II_Eco47II"/>
</dbReference>
<keyword evidence="1" id="KW-0378">Hydrolase</keyword>
<keyword evidence="1" id="KW-0540">Nuclease</keyword>
<keyword evidence="2" id="KW-1185">Reference proteome</keyword>
<proteinExistence type="predicted"/>
<keyword evidence="1" id="KW-0255">Endonuclease</keyword>